<sequence>MICAAYLGIFWCCHCATLQLQKSARLDHEIAKLEEKLATLRASSPIKLCIWLTCVVFTIIASFHFLPWWFILATVLALAFFIKWKYEIKIVMNHESGTTQETQLELDVKDFLPEINEINQSLLKEIDEQCDDILAGAIGAPDSRAVKNAAEQDEEMYLNMLIPEVNSNDFESAEHSGSSSDEMFCPERVAKTPSLERSTKTKVQDVGNAVREKHIEFKVSHFNANSSSDSDDNISRGLCFSNDDDNADGDIRQNEPRYDILSASSLAGNVLVKHAYKHIVDAATYQLHQAKLQQEAAVSSFEPQNVTFASIGNTARSMRLSTFAVQKNEDSTDEDVDSDFEILNSEELNNL</sequence>
<evidence type="ECO:0000313" key="2">
    <source>
        <dbReference type="EMBL" id="KFB37243.1"/>
    </source>
</evidence>
<dbReference type="Proteomes" id="UP000030765">
    <property type="component" value="Unassembled WGS sequence"/>
</dbReference>
<dbReference type="VEuPathDB" id="VectorBase:ASIC004459"/>
<dbReference type="OMA" id="HKDFQWS"/>
<dbReference type="STRING" id="74873.A0A084VGZ9"/>
<keyword evidence="1" id="KW-1133">Transmembrane helix</keyword>
<dbReference type="EnsemblMetazoa" id="ASIC004459-RA">
    <property type="protein sequence ID" value="ASIC004459-PA"/>
    <property type="gene ID" value="ASIC004459"/>
</dbReference>
<dbReference type="EMBL" id="ATLV01013118">
    <property type="status" value="NOT_ANNOTATED_CDS"/>
    <property type="molecule type" value="Genomic_DNA"/>
</dbReference>
<reference evidence="3" key="2">
    <citation type="submission" date="2020-05" db="UniProtKB">
        <authorList>
            <consortium name="EnsemblMetazoa"/>
        </authorList>
    </citation>
    <scope>IDENTIFICATION</scope>
</reference>
<protein>
    <submittedName>
        <fullName evidence="2">AGAP000334-PA-like protein</fullName>
    </submittedName>
</protein>
<feature type="transmembrane region" description="Helical" evidence="1">
    <location>
        <begin position="50"/>
        <end position="82"/>
    </location>
</feature>
<reference evidence="2 4" key="1">
    <citation type="journal article" date="2014" name="BMC Genomics">
        <title>Genome sequence of Anopheles sinensis provides insight into genetics basis of mosquito competence for malaria parasites.</title>
        <authorList>
            <person name="Zhou D."/>
            <person name="Zhang D."/>
            <person name="Ding G."/>
            <person name="Shi L."/>
            <person name="Hou Q."/>
            <person name="Ye Y."/>
            <person name="Xu Y."/>
            <person name="Zhou H."/>
            <person name="Xiong C."/>
            <person name="Li S."/>
            <person name="Yu J."/>
            <person name="Hong S."/>
            <person name="Yu X."/>
            <person name="Zou P."/>
            <person name="Chen C."/>
            <person name="Chang X."/>
            <person name="Wang W."/>
            <person name="Lv Y."/>
            <person name="Sun Y."/>
            <person name="Ma L."/>
            <person name="Shen B."/>
            <person name="Zhu C."/>
        </authorList>
    </citation>
    <scope>NUCLEOTIDE SEQUENCE [LARGE SCALE GENOMIC DNA]</scope>
</reference>
<proteinExistence type="predicted"/>
<gene>
    <name evidence="2" type="ORF">ZHAS_00004459</name>
</gene>
<keyword evidence="1" id="KW-0812">Transmembrane</keyword>
<accession>A0A084VGZ9</accession>
<evidence type="ECO:0000313" key="4">
    <source>
        <dbReference type="Proteomes" id="UP000030765"/>
    </source>
</evidence>
<evidence type="ECO:0000256" key="1">
    <source>
        <dbReference type="SAM" id="Phobius"/>
    </source>
</evidence>
<name>A0A084VGZ9_ANOSI</name>
<dbReference type="AlphaFoldDB" id="A0A084VGZ9"/>
<dbReference type="VEuPathDB" id="VectorBase:ASIS018308"/>
<keyword evidence="4" id="KW-1185">Reference proteome</keyword>
<organism evidence="2">
    <name type="scientific">Anopheles sinensis</name>
    <name type="common">Mosquito</name>
    <dbReference type="NCBI Taxonomy" id="74873"/>
    <lineage>
        <taxon>Eukaryota</taxon>
        <taxon>Metazoa</taxon>
        <taxon>Ecdysozoa</taxon>
        <taxon>Arthropoda</taxon>
        <taxon>Hexapoda</taxon>
        <taxon>Insecta</taxon>
        <taxon>Pterygota</taxon>
        <taxon>Neoptera</taxon>
        <taxon>Endopterygota</taxon>
        <taxon>Diptera</taxon>
        <taxon>Nematocera</taxon>
        <taxon>Culicoidea</taxon>
        <taxon>Culicidae</taxon>
        <taxon>Anophelinae</taxon>
        <taxon>Anopheles</taxon>
    </lineage>
</organism>
<dbReference type="OrthoDB" id="8019597at2759"/>
<evidence type="ECO:0000313" key="3">
    <source>
        <dbReference type="EnsemblMetazoa" id="ASIC004459-PA"/>
    </source>
</evidence>
<dbReference type="EMBL" id="KE524840">
    <property type="protein sequence ID" value="KFB37243.1"/>
    <property type="molecule type" value="Genomic_DNA"/>
</dbReference>
<keyword evidence="1" id="KW-0472">Membrane</keyword>